<dbReference type="EMBL" id="JAKFHA010000035">
    <property type="protein sequence ID" value="MCF2532552.1"/>
    <property type="molecule type" value="Genomic_DNA"/>
</dbReference>
<protein>
    <recommendedName>
        <fullName evidence="4">GtrA-like protein domain-containing protein</fullName>
    </recommendedName>
</protein>
<reference evidence="2" key="1">
    <citation type="submission" date="2022-01" db="EMBL/GenBank/DDBJ databases">
        <title>Genome-Based Taxonomic Classification of the Phylum Actinobacteria.</title>
        <authorList>
            <person name="Gao Y."/>
        </authorList>
    </citation>
    <scope>NUCLEOTIDE SEQUENCE</scope>
    <source>
        <strain evidence="2">KLBMP 8922</strain>
    </source>
</reference>
<feature type="transmembrane region" description="Helical" evidence="1">
    <location>
        <begin position="78"/>
        <end position="97"/>
    </location>
</feature>
<dbReference type="AlphaFoldDB" id="A0AA41Q7B1"/>
<keyword evidence="1" id="KW-0472">Membrane</keyword>
<evidence type="ECO:0000313" key="3">
    <source>
        <dbReference type="Proteomes" id="UP001165378"/>
    </source>
</evidence>
<feature type="transmembrane region" description="Helical" evidence="1">
    <location>
        <begin position="37"/>
        <end position="57"/>
    </location>
</feature>
<evidence type="ECO:0008006" key="4">
    <source>
        <dbReference type="Google" id="ProtNLM"/>
    </source>
</evidence>
<proteinExistence type="predicted"/>
<comment type="caution">
    <text evidence="2">The sequence shown here is derived from an EMBL/GenBank/DDBJ whole genome shotgun (WGS) entry which is preliminary data.</text>
</comment>
<gene>
    <name evidence="2" type="ORF">LZ495_35810</name>
</gene>
<organism evidence="2 3">
    <name type="scientific">Yinghuangia soli</name>
    <dbReference type="NCBI Taxonomy" id="2908204"/>
    <lineage>
        <taxon>Bacteria</taxon>
        <taxon>Bacillati</taxon>
        <taxon>Actinomycetota</taxon>
        <taxon>Actinomycetes</taxon>
        <taxon>Kitasatosporales</taxon>
        <taxon>Streptomycetaceae</taxon>
        <taxon>Yinghuangia</taxon>
    </lineage>
</organism>
<feature type="transmembrane region" description="Helical" evidence="1">
    <location>
        <begin position="109"/>
        <end position="129"/>
    </location>
</feature>
<feature type="transmembrane region" description="Helical" evidence="1">
    <location>
        <begin position="12"/>
        <end position="31"/>
    </location>
</feature>
<evidence type="ECO:0000256" key="1">
    <source>
        <dbReference type="SAM" id="Phobius"/>
    </source>
</evidence>
<sequence length="167" mass="16777">MSSKQTGPIASFVRFVVCGGGTGIASSAALVQLSGTMSMAVANAIVTVLSTLLANELHSRITFGNGRASLQVHLQSSGTAAVCYLFTTAAMLVLDAVAANPGALTEQAVYLSASGLAGVGRFVVLRIFVFARPKAAEPAETAAPALVAAKNPVAAPVFARTEVAVAA</sequence>
<keyword evidence="3" id="KW-1185">Reference proteome</keyword>
<dbReference type="RefSeq" id="WP_235057327.1">
    <property type="nucleotide sequence ID" value="NZ_JAKFHA010000035.1"/>
</dbReference>
<accession>A0AA41Q7B1</accession>
<keyword evidence="1" id="KW-1133">Transmembrane helix</keyword>
<dbReference type="Proteomes" id="UP001165378">
    <property type="component" value="Unassembled WGS sequence"/>
</dbReference>
<evidence type="ECO:0000313" key="2">
    <source>
        <dbReference type="EMBL" id="MCF2532552.1"/>
    </source>
</evidence>
<keyword evidence="1" id="KW-0812">Transmembrane</keyword>
<name>A0AA41Q7B1_9ACTN</name>